<dbReference type="InParanoid" id="A0A2K1K3C9"/>
<evidence type="ECO:0000313" key="2">
    <source>
        <dbReference type="EnsemblPlants" id="PAC:32913657.CDS.1"/>
    </source>
</evidence>
<organism evidence="1">
    <name type="scientific">Physcomitrium patens</name>
    <name type="common">Spreading-leaved earth moss</name>
    <name type="synonym">Physcomitrella patens</name>
    <dbReference type="NCBI Taxonomy" id="3218"/>
    <lineage>
        <taxon>Eukaryota</taxon>
        <taxon>Viridiplantae</taxon>
        <taxon>Streptophyta</taxon>
        <taxon>Embryophyta</taxon>
        <taxon>Bryophyta</taxon>
        <taxon>Bryophytina</taxon>
        <taxon>Bryopsida</taxon>
        <taxon>Funariidae</taxon>
        <taxon>Funariales</taxon>
        <taxon>Funariaceae</taxon>
        <taxon>Physcomitrium</taxon>
    </lineage>
</organism>
<keyword evidence="3" id="KW-1185">Reference proteome</keyword>
<dbReference type="Gramene" id="Pp3c9_15415V3.1">
    <property type="protein sequence ID" value="PAC:32913657.CDS.1"/>
    <property type="gene ID" value="Pp3c9_15415"/>
</dbReference>
<reference evidence="1 3" key="1">
    <citation type="journal article" date="2008" name="Science">
        <title>The Physcomitrella genome reveals evolutionary insights into the conquest of land by plants.</title>
        <authorList>
            <person name="Rensing S."/>
            <person name="Lang D."/>
            <person name="Zimmer A."/>
            <person name="Terry A."/>
            <person name="Salamov A."/>
            <person name="Shapiro H."/>
            <person name="Nishiyama T."/>
            <person name="Perroud P.-F."/>
            <person name="Lindquist E."/>
            <person name="Kamisugi Y."/>
            <person name="Tanahashi T."/>
            <person name="Sakakibara K."/>
            <person name="Fujita T."/>
            <person name="Oishi K."/>
            <person name="Shin-I T."/>
            <person name="Kuroki Y."/>
            <person name="Toyoda A."/>
            <person name="Suzuki Y."/>
            <person name="Hashimoto A."/>
            <person name="Yamaguchi K."/>
            <person name="Sugano A."/>
            <person name="Kohara Y."/>
            <person name="Fujiyama A."/>
            <person name="Anterola A."/>
            <person name="Aoki S."/>
            <person name="Ashton N."/>
            <person name="Barbazuk W.B."/>
            <person name="Barker E."/>
            <person name="Bennetzen J."/>
            <person name="Bezanilla M."/>
            <person name="Blankenship R."/>
            <person name="Cho S.H."/>
            <person name="Dutcher S."/>
            <person name="Estelle M."/>
            <person name="Fawcett J.A."/>
            <person name="Gundlach H."/>
            <person name="Hanada K."/>
            <person name="Heyl A."/>
            <person name="Hicks K.A."/>
            <person name="Hugh J."/>
            <person name="Lohr M."/>
            <person name="Mayer K."/>
            <person name="Melkozernov A."/>
            <person name="Murata T."/>
            <person name="Nelson D."/>
            <person name="Pils B."/>
            <person name="Prigge M."/>
            <person name="Reiss B."/>
            <person name="Renner T."/>
            <person name="Rombauts S."/>
            <person name="Rushton P."/>
            <person name="Sanderfoot A."/>
            <person name="Schween G."/>
            <person name="Shiu S.-H."/>
            <person name="Stueber K."/>
            <person name="Theodoulou F.L."/>
            <person name="Tu H."/>
            <person name="Van de Peer Y."/>
            <person name="Verrier P.J."/>
            <person name="Waters E."/>
            <person name="Wood A."/>
            <person name="Yang L."/>
            <person name="Cove D."/>
            <person name="Cuming A."/>
            <person name="Hasebe M."/>
            <person name="Lucas S."/>
            <person name="Mishler D.B."/>
            <person name="Reski R."/>
            <person name="Grigoriev I."/>
            <person name="Quatrano R.S."/>
            <person name="Boore J.L."/>
        </authorList>
    </citation>
    <scope>NUCLEOTIDE SEQUENCE [LARGE SCALE GENOMIC DNA]</scope>
    <source>
        <strain evidence="2 3">cv. Gransden 2004</strain>
    </source>
</reference>
<dbReference type="AlphaFoldDB" id="A0A2K1K3C9"/>
<dbReference type="EMBL" id="ABEU02000009">
    <property type="protein sequence ID" value="PNR48274.1"/>
    <property type="molecule type" value="Genomic_DNA"/>
</dbReference>
<reference evidence="1 3" key="2">
    <citation type="journal article" date="2018" name="Plant J.">
        <title>The Physcomitrella patens chromosome-scale assembly reveals moss genome structure and evolution.</title>
        <authorList>
            <person name="Lang D."/>
            <person name="Ullrich K.K."/>
            <person name="Murat F."/>
            <person name="Fuchs J."/>
            <person name="Jenkins J."/>
            <person name="Haas F.B."/>
            <person name="Piednoel M."/>
            <person name="Gundlach H."/>
            <person name="Van Bel M."/>
            <person name="Meyberg R."/>
            <person name="Vives C."/>
            <person name="Morata J."/>
            <person name="Symeonidi A."/>
            <person name="Hiss M."/>
            <person name="Muchero W."/>
            <person name="Kamisugi Y."/>
            <person name="Saleh O."/>
            <person name="Blanc G."/>
            <person name="Decker E.L."/>
            <person name="van Gessel N."/>
            <person name="Grimwood J."/>
            <person name="Hayes R.D."/>
            <person name="Graham S.W."/>
            <person name="Gunter L.E."/>
            <person name="McDaniel S.F."/>
            <person name="Hoernstein S.N.W."/>
            <person name="Larsson A."/>
            <person name="Li F.W."/>
            <person name="Perroud P.F."/>
            <person name="Phillips J."/>
            <person name="Ranjan P."/>
            <person name="Rokshar D.S."/>
            <person name="Rothfels C.J."/>
            <person name="Schneider L."/>
            <person name="Shu S."/>
            <person name="Stevenson D.W."/>
            <person name="Thummler F."/>
            <person name="Tillich M."/>
            <person name="Villarreal Aguilar J.C."/>
            <person name="Widiez T."/>
            <person name="Wong G.K."/>
            <person name="Wymore A."/>
            <person name="Zhang Y."/>
            <person name="Zimmer A.D."/>
            <person name="Quatrano R.S."/>
            <person name="Mayer K.F.X."/>
            <person name="Goodstein D."/>
            <person name="Casacuberta J.M."/>
            <person name="Vandepoele K."/>
            <person name="Reski R."/>
            <person name="Cuming A.C."/>
            <person name="Tuskan G.A."/>
            <person name="Maumus F."/>
            <person name="Salse J."/>
            <person name="Schmutz J."/>
            <person name="Rensing S.A."/>
        </authorList>
    </citation>
    <scope>NUCLEOTIDE SEQUENCE [LARGE SCALE GENOMIC DNA]</scope>
    <source>
        <strain evidence="2 3">cv. Gransden 2004</strain>
    </source>
</reference>
<evidence type="ECO:0000313" key="3">
    <source>
        <dbReference type="Proteomes" id="UP000006727"/>
    </source>
</evidence>
<proteinExistence type="predicted"/>
<dbReference type="EnsemblPlants" id="Pp3c9_15415V3.1">
    <property type="protein sequence ID" value="PAC:32913657.CDS.1"/>
    <property type="gene ID" value="Pp3c9_15415"/>
</dbReference>
<protein>
    <submittedName>
        <fullName evidence="1 2">Uncharacterized protein</fullName>
    </submittedName>
</protein>
<dbReference type="EnsemblPlants" id="Pp3c9_15415V3.2">
    <property type="protein sequence ID" value="PAC:32913658.CDS.1"/>
    <property type="gene ID" value="Pp3c9_15415"/>
</dbReference>
<accession>A0A2K1K3C9</accession>
<sequence>MQSNSFEDTLLYSKITSQSLRSYSDIYGFRSDIADSSFDSATAHLQRDDSAAMIRSKCGELMSAEGLLGISLSCSIHQTFEQCNSKGA</sequence>
<reference evidence="2" key="3">
    <citation type="submission" date="2020-12" db="UniProtKB">
        <authorList>
            <consortium name="EnsemblPlants"/>
        </authorList>
    </citation>
    <scope>IDENTIFICATION</scope>
</reference>
<evidence type="ECO:0000313" key="1">
    <source>
        <dbReference type="EMBL" id="PNR48274.1"/>
    </source>
</evidence>
<dbReference type="Proteomes" id="UP000006727">
    <property type="component" value="Chromosome 9"/>
</dbReference>
<dbReference type="PaxDb" id="3218-PP1S78_208V6.1"/>
<dbReference type="Gramene" id="Pp3c9_15415V3.2">
    <property type="protein sequence ID" value="PAC:32913658.CDS.1"/>
    <property type="gene ID" value="Pp3c9_15415"/>
</dbReference>
<name>A0A2K1K3C9_PHYPA</name>
<gene>
    <name evidence="1" type="ORF">PHYPA_012749</name>
</gene>